<name>A0A7W3J1N7_9ACTN</name>
<dbReference type="AlphaFoldDB" id="A0A7W3J1N7"/>
<accession>A0A7W3J1N7</accession>
<evidence type="ECO:0000313" key="1">
    <source>
        <dbReference type="EMBL" id="MBA8804575.1"/>
    </source>
</evidence>
<comment type="caution">
    <text evidence="1">The sequence shown here is derived from an EMBL/GenBank/DDBJ whole genome shotgun (WGS) entry which is preliminary data.</text>
</comment>
<dbReference type="Proteomes" id="UP000580910">
    <property type="component" value="Unassembled WGS sequence"/>
</dbReference>
<proteinExistence type="predicted"/>
<keyword evidence="2" id="KW-1185">Reference proteome</keyword>
<protein>
    <submittedName>
        <fullName evidence="1">Uncharacterized protein</fullName>
    </submittedName>
</protein>
<evidence type="ECO:0000313" key="2">
    <source>
        <dbReference type="Proteomes" id="UP000580910"/>
    </source>
</evidence>
<dbReference type="EMBL" id="JACGXA010000001">
    <property type="protein sequence ID" value="MBA8804575.1"/>
    <property type="molecule type" value="Genomic_DNA"/>
</dbReference>
<organism evidence="1 2">
    <name type="scientific">Nocardioides ginsengisegetis</name>
    <dbReference type="NCBI Taxonomy" id="661491"/>
    <lineage>
        <taxon>Bacteria</taxon>
        <taxon>Bacillati</taxon>
        <taxon>Actinomycetota</taxon>
        <taxon>Actinomycetes</taxon>
        <taxon>Propionibacteriales</taxon>
        <taxon>Nocardioidaceae</taxon>
        <taxon>Nocardioides</taxon>
    </lineage>
</organism>
<sequence>MPGLKRTEIHAGKRLGTAEAATCPGQAVQEVHVFKVVGVPVAQAVFAKPEFGLMERWNQDGAIK</sequence>
<reference evidence="1 2" key="1">
    <citation type="submission" date="2020-07" db="EMBL/GenBank/DDBJ databases">
        <title>Sequencing the genomes of 1000 actinobacteria strains.</title>
        <authorList>
            <person name="Klenk H.-P."/>
        </authorList>
    </citation>
    <scope>NUCLEOTIDE SEQUENCE [LARGE SCALE GENOMIC DNA]</scope>
    <source>
        <strain evidence="1 2">DSM 21349</strain>
    </source>
</reference>
<dbReference type="RefSeq" id="WP_182540190.1">
    <property type="nucleotide sequence ID" value="NZ_JACGXA010000001.1"/>
</dbReference>
<gene>
    <name evidence="1" type="ORF">FB382_002866</name>
</gene>